<dbReference type="OrthoDB" id="1600564at2759"/>
<dbReference type="Proteomes" id="UP001147782">
    <property type="component" value="Unassembled WGS sequence"/>
</dbReference>
<dbReference type="Pfam" id="PF00657">
    <property type="entry name" value="Lipase_GDSL"/>
    <property type="match status" value="1"/>
</dbReference>
<organism evidence="3 4">
    <name type="scientific">Penicillium cataractarum</name>
    <dbReference type="NCBI Taxonomy" id="2100454"/>
    <lineage>
        <taxon>Eukaryota</taxon>
        <taxon>Fungi</taxon>
        <taxon>Dikarya</taxon>
        <taxon>Ascomycota</taxon>
        <taxon>Pezizomycotina</taxon>
        <taxon>Eurotiomycetes</taxon>
        <taxon>Eurotiomycetidae</taxon>
        <taxon>Eurotiales</taxon>
        <taxon>Aspergillaceae</taxon>
        <taxon>Penicillium</taxon>
    </lineage>
</organism>
<dbReference type="InterPro" id="IPR036514">
    <property type="entry name" value="SGNH_hydro_sf"/>
</dbReference>
<evidence type="ECO:0000256" key="1">
    <source>
        <dbReference type="ARBA" id="ARBA00022801"/>
    </source>
</evidence>
<protein>
    <recommendedName>
        <fullName evidence="5">Carbohydrate esterase family 16 protein</fullName>
    </recommendedName>
</protein>
<keyword evidence="4" id="KW-1185">Reference proteome</keyword>
<evidence type="ECO:0000313" key="3">
    <source>
        <dbReference type="EMBL" id="KAJ5390016.1"/>
    </source>
</evidence>
<sequence length="297" mass="33038">MIFNVLLLCGIIANAMPIQESGPWSKVPEFTNIFAFYTTVGFQYSGSQPNASNPIGNPALPGKTTSGGYNWVDNLVTEYNTSLVLAYDFAIAGATVDGDLIPPYQPAVKSFVQQVEIFKDHYSNTSGTWDPQNSLFTAWFGMNDIPRGENLTDWTTIFRETIQQYLTQAQDLYDAGSRYFVFLEVPPLQRTPLISQGSAAVLNATIFDVDRFNKAIRKGIREFAHHNREATVWILNTTSVFDKALDNPTAYGAPDAACYNSNGVSCLWWNNYHPGQAIQKLVAESISRLIKSRVHAI</sequence>
<dbReference type="AlphaFoldDB" id="A0A9W9VVA8"/>
<dbReference type="PANTHER" id="PTHR45648:SF22">
    <property type="entry name" value="GDSL LIPASE_ACYLHYDROLASE FAMILY PROTEIN (AFU_ORTHOLOGUE AFUA_4G14700)"/>
    <property type="match status" value="1"/>
</dbReference>
<gene>
    <name evidence="3" type="ORF">N7496_001084</name>
</gene>
<dbReference type="RefSeq" id="XP_056560744.1">
    <property type="nucleotide sequence ID" value="XM_056694015.1"/>
</dbReference>
<evidence type="ECO:0008006" key="5">
    <source>
        <dbReference type="Google" id="ProtNLM"/>
    </source>
</evidence>
<dbReference type="InterPro" id="IPR051058">
    <property type="entry name" value="GDSL_Est/Lipase"/>
</dbReference>
<comment type="caution">
    <text evidence="3">The sequence shown here is derived from an EMBL/GenBank/DDBJ whole genome shotgun (WGS) entry which is preliminary data.</text>
</comment>
<dbReference type="GO" id="GO:0016788">
    <property type="term" value="F:hydrolase activity, acting on ester bonds"/>
    <property type="evidence" value="ECO:0007669"/>
    <property type="project" value="InterPro"/>
</dbReference>
<dbReference type="CDD" id="cd01846">
    <property type="entry name" value="fatty_acyltransferase_like"/>
    <property type="match status" value="1"/>
</dbReference>
<dbReference type="InterPro" id="IPR001087">
    <property type="entry name" value="GDSL"/>
</dbReference>
<name>A0A9W9VVA8_9EURO</name>
<evidence type="ECO:0000313" key="4">
    <source>
        <dbReference type="Proteomes" id="UP001147782"/>
    </source>
</evidence>
<feature type="signal peptide" evidence="2">
    <location>
        <begin position="1"/>
        <end position="15"/>
    </location>
</feature>
<proteinExistence type="predicted"/>
<keyword evidence="1" id="KW-0378">Hydrolase</keyword>
<reference evidence="3" key="1">
    <citation type="submission" date="2022-11" db="EMBL/GenBank/DDBJ databases">
        <authorList>
            <person name="Petersen C."/>
        </authorList>
    </citation>
    <scope>NUCLEOTIDE SEQUENCE</scope>
    <source>
        <strain evidence="3">IBT 29864</strain>
    </source>
</reference>
<reference evidence="3" key="2">
    <citation type="journal article" date="2023" name="IMA Fungus">
        <title>Comparative genomic study of the Penicillium genus elucidates a diverse pangenome and 15 lateral gene transfer events.</title>
        <authorList>
            <person name="Petersen C."/>
            <person name="Sorensen T."/>
            <person name="Nielsen M.R."/>
            <person name="Sondergaard T.E."/>
            <person name="Sorensen J.L."/>
            <person name="Fitzpatrick D.A."/>
            <person name="Frisvad J.C."/>
            <person name="Nielsen K.L."/>
        </authorList>
    </citation>
    <scope>NUCLEOTIDE SEQUENCE</scope>
    <source>
        <strain evidence="3">IBT 29864</strain>
    </source>
</reference>
<dbReference type="PANTHER" id="PTHR45648">
    <property type="entry name" value="GDSL LIPASE/ACYLHYDROLASE FAMILY PROTEIN (AFU_ORTHOLOGUE AFUA_4G14700)"/>
    <property type="match status" value="1"/>
</dbReference>
<dbReference type="GeneID" id="81433192"/>
<dbReference type="EMBL" id="JAPZBS010000001">
    <property type="protein sequence ID" value="KAJ5390016.1"/>
    <property type="molecule type" value="Genomic_DNA"/>
</dbReference>
<dbReference type="Gene3D" id="3.40.50.1110">
    <property type="entry name" value="SGNH hydrolase"/>
    <property type="match status" value="1"/>
</dbReference>
<evidence type="ECO:0000256" key="2">
    <source>
        <dbReference type="SAM" id="SignalP"/>
    </source>
</evidence>
<keyword evidence="2" id="KW-0732">Signal</keyword>
<feature type="chain" id="PRO_5040812149" description="Carbohydrate esterase family 16 protein" evidence="2">
    <location>
        <begin position="16"/>
        <end position="297"/>
    </location>
</feature>
<accession>A0A9W9VVA8</accession>
<dbReference type="SUPFAM" id="SSF52266">
    <property type="entry name" value="SGNH hydrolase"/>
    <property type="match status" value="1"/>
</dbReference>